<dbReference type="GO" id="GO:0003676">
    <property type="term" value="F:nucleic acid binding"/>
    <property type="evidence" value="ECO:0007669"/>
    <property type="project" value="InterPro"/>
</dbReference>
<dbReference type="Gene3D" id="3.30.420.10">
    <property type="entry name" value="Ribonuclease H-like superfamily/Ribonuclease H"/>
    <property type="match status" value="1"/>
</dbReference>
<sequence>MSKEQCCQMYSPKIIGKTSQQPGPHTSSEFHLFESFKKQLEGRLLRNNIEVQQTVLLWLHDFESDFFYAGFDALVYRRNKCFDNHSDYVEY</sequence>
<accession>A0A4Y2NS16</accession>
<name>A0A4Y2NS16_ARAVE</name>
<gene>
    <name evidence="1" type="ORF">AVEN_178952_1</name>
</gene>
<dbReference type="InterPro" id="IPR036397">
    <property type="entry name" value="RNaseH_sf"/>
</dbReference>
<comment type="caution">
    <text evidence="1">The sequence shown here is derived from an EMBL/GenBank/DDBJ whole genome shotgun (WGS) entry which is preliminary data.</text>
</comment>
<dbReference type="OrthoDB" id="6432034at2759"/>
<dbReference type="EMBL" id="BGPR01009671">
    <property type="protein sequence ID" value="GBN41512.1"/>
    <property type="molecule type" value="Genomic_DNA"/>
</dbReference>
<dbReference type="AlphaFoldDB" id="A0A4Y2NS16"/>
<dbReference type="Proteomes" id="UP000499080">
    <property type="component" value="Unassembled WGS sequence"/>
</dbReference>
<organism evidence="1 2">
    <name type="scientific">Araneus ventricosus</name>
    <name type="common">Orbweaver spider</name>
    <name type="synonym">Epeira ventricosa</name>
    <dbReference type="NCBI Taxonomy" id="182803"/>
    <lineage>
        <taxon>Eukaryota</taxon>
        <taxon>Metazoa</taxon>
        <taxon>Ecdysozoa</taxon>
        <taxon>Arthropoda</taxon>
        <taxon>Chelicerata</taxon>
        <taxon>Arachnida</taxon>
        <taxon>Araneae</taxon>
        <taxon>Araneomorphae</taxon>
        <taxon>Entelegynae</taxon>
        <taxon>Araneoidea</taxon>
        <taxon>Araneidae</taxon>
        <taxon>Araneus</taxon>
    </lineage>
</organism>
<evidence type="ECO:0000313" key="1">
    <source>
        <dbReference type="EMBL" id="GBN41512.1"/>
    </source>
</evidence>
<evidence type="ECO:0000313" key="2">
    <source>
        <dbReference type="Proteomes" id="UP000499080"/>
    </source>
</evidence>
<protein>
    <submittedName>
        <fullName evidence="1">Uncharacterized protein</fullName>
    </submittedName>
</protein>
<proteinExistence type="predicted"/>
<reference evidence="1 2" key="1">
    <citation type="journal article" date="2019" name="Sci. Rep.">
        <title>Orb-weaving spider Araneus ventricosus genome elucidates the spidroin gene catalogue.</title>
        <authorList>
            <person name="Kono N."/>
            <person name="Nakamura H."/>
            <person name="Ohtoshi R."/>
            <person name="Moran D.A.P."/>
            <person name="Shinohara A."/>
            <person name="Yoshida Y."/>
            <person name="Fujiwara M."/>
            <person name="Mori M."/>
            <person name="Tomita M."/>
            <person name="Arakawa K."/>
        </authorList>
    </citation>
    <scope>NUCLEOTIDE SEQUENCE [LARGE SCALE GENOMIC DNA]</scope>
</reference>
<keyword evidence="2" id="KW-1185">Reference proteome</keyword>